<gene>
    <name evidence="1" type="ORF">GS4_18_00810</name>
</gene>
<dbReference type="STRING" id="1223545.GS4_18_00810"/>
<evidence type="ECO:0000313" key="1">
    <source>
        <dbReference type="EMBL" id="GAC68793.1"/>
    </source>
</evidence>
<organism evidence="1 2">
    <name type="scientific">Gordonia soli NBRC 108243</name>
    <dbReference type="NCBI Taxonomy" id="1223545"/>
    <lineage>
        <taxon>Bacteria</taxon>
        <taxon>Bacillati</taxon>
        <taxon>Actinomycetota</taxon>
        <taxon>Actinomycetes</taxon>
        <taxon>Mycobacteriales</taxon>
        <taxon>Gordoniaceae</taxon>
        <taxon>Gordonia</taxon>
    </lineage>
</organism>
<keyword evidence="2" id="KW-1185">Reference proteome</keyword>
<reference evidence="1 2" key="1">
    <citation type="submission" date="2013-01" db="EMBL/GenBank/DDBJ databases">
        <title>Whole genome shotgun sequence of Gordonia soli NBRC 108243.</title>
        <authorList>
            <person name="Isaki-Nakamura S."/>
            <person name="Hosoyama A."/>
            <person name="Tsuchikane K."/>
            <person name="Ando Y."/>
            <person name="Baba S."/>
            <person name="Ohji S."/>
            <person name="Hamada M."/>
            <person name="Tamura T."/>
            <person name="Yamazoe A."/>
            <person name="Yamazaki S."/>
            <person name="Fujita N."/>
        </authorList>
    </citation>
    <scope>NUCLEOTIDE SEQUENCE [LARGE SCALE GENOMIC DNA]</scope>
    <source>
        <strain evidence="1 2">NBRC 108243</strain>
    </source>
</reference>
<name>M0QJR3_9ACTN</name>
<dbReference type="EMBL" id="BANX01000018">
    <property type="protein sequence ID" value="GAC68793.1"/>
    <property type="molecule type" value="Genomic_DNA"/>
</dbReference>
<dbReference type="Proteomes" id="UP000011666">
    <property type="component" value="Unassembled WGS sequence"/>
</dbReference>
<evidence type="ECO:0000313" key="2">
    <source>
        <dbReference type="Proteomes" id="UP000011666"/>
    </source>
</evidence>
<comment type="caution">
    <text evidence="1">The sequence shown here is derived from an EMBL/GenBank/DDBJ whole genome shotgun (WGS) entry which is preliminary data.</text>
</comment>
<dbReference type="AlphaFoldDB" id="M0QJR3"/>
<accession>M0QJR3</accession>
<sequence length="65" mass="7481">MHPADLNRFTETTGVCWSYWSDDLEGAGRVGSYIFMRGNQPVQSIDWDKTDRWPLADTDDSRLSI</sequence>
<protein>
    <submittedName>
        <fullName evidence="1">Uncharacterized protein</fullName>
    </submittedName>
</protein>
<proteinExistence type="predicted"/>